<comment type="caution">
    <text evidence="3">The sequence shown here is derived from an EMBL/GenBank/DDBJ whole genome shotgun (WGS) entry which is preliminary data.</text>
</comment>
<feature type="transmembrane region" description="Helical" evidence="2">
    <location>
        <begin position="451"/>
        <end position="468"/>
    </location>
</feature>
<name>A0AAV6KGN4_9ERIC</name>
<dbReference type="PANTHER" id="PTHR34553">
    <property type="entry name" value="OS05G0597400 PROTEIN"/>
    <property type="match status" value="1"/>
</dbReference>
<accession>A0AAV6KGN4</accession>
<feature type="region of interest" description="Disordered" evidence="1">
    <location>
        <begin position="721"/>
        <end position="756"/>
    </location>
</feature>
<keyword evidence="2" id="KW-0472">Membrane</keyword>
<organism evidence="3 4">
    <name type="scientific">Rhododendron griersonianum</name>
    <dbReference type="NCBI Taxonomy" id="479676"/>
    <lineage>
        <taxon>Eukaryota</taxon>
        <taxon>Viridiplantae</taxon>
        <taxon>Streptophyta</taxon>
        <taxon>Embryophyta</taxon>
        <taxon>Tracheophyta</taxon>
        <taxon>Spermatophyta</taxon>
        <taxon>Magnoliopsida</taxon>
        <taxon>eudicotyledons</taxon>
        <taxon>Gunneridae</taxon>
        <taxon>Pentapetalae</taxon>
        <taxon>asterids</taxon>
        <taxon>Ericales</taxon>
        <taxon>Ericaceae</taxon>
        <taxon>Ericoideae</taxon>
        <taxon>Rhodoreae</taxon>
        <taxon>Rhododendron</taxon>
    </lineage>
</organism>
<protein>
    <submittedName>
        <fullName evidence="3">Uncharacterized protein</fullName>
    </submittedName>
</protein>
<evidence type="ECO:0000313" key="3">
    <source>
        <dbReference type="EMBL" id="KAG5551701.1"/>
    </source>
</evidence>
<feature type="compositionally biased region" description="Basic and acidic residues" evidence="1">
    <location>
        <begin position="745"/>
        <end position="756"/>
    </location>
</feature>
<evidence type="ECO:0000313" key="4">
    <source>
        <dbReference type="Proteomes" id="UP000823749"/>
    </source>
</evidence>
<evidence type="ECO:0000256" key="2">
    <source>
        <dbReference type="SAM" id="Phobius"/>
    </source>
</evidence>
<feature type="transmembrane region" description="Helical" evidence="2">
    <location>
        <begin position="545"/>
        <end position="567"/>
    </location>
</feature>
<gene>
    <name evidence="3" type="ORF">RHGRI_009947</name>
</gene>
<feature type="region of interest" description="Disordered" evidence="1">
    <location>
        <begin position="136"/>
        <end position="161"/>
    </location>
</feature>
<keyword evidence="2" id="KW-1133">Transmembrane helix</keyword>
<feature type="transmembrane region" description="Helical" evidence="2">
    <location>
        <begin position="612"/>
        <end position="633"/>
    </location>
</feature>
<evidence type="ECO:0000256" key="1">
    <source>
        <dbReference type="SAM" id="MobiDB-lite"/>
    </source>
</evidence>
<reference evidence="3" key="1">
    <citation type="submission" date="2020-08" db="EMBL/GenBank/DDBJ databases">
        <title>Plant Genome Project.</title>
        <authorList>
            <person name="Zhang R.-G."/>
        </authorList>
    </citation>
    <scope>NUCLEOTIDE SEQUENCE</scope>
    <source>
        <strain evidence="3">WSP0</strain>
        <tissue evidence="3">Leaf</tissue>
    </source>
</reference>
<feature type="transmembrane region" description="Helical" evidence="2">
    <location>
        <begin position="667"/>
        <end position="688"/>
    </location>
</feature>
<keyword evidence="4" id="KW-1185">Reference proteome</keyword>
<dbReference type="Proteomes" id="UP000823749">
    <property type="component" value="Chromosome 4"/>
</dbReference>
<dbReference type="PANTHER" id="PTHR34553:SF4">
    <property type="entry name" value="G1_S-SPECIFIC CYCLIN-E PROTEIN"/>
    <property type="match status" value="1"/>
</dbReference>
<feature type="transmembrane region" description="Helical" evidence="2">
    <location>
        <begin position="587"/>
        <end position="605"/>
    </location>
</feature>
<dbReference type="AlphaFoldDB" id="A0AAV6KGN4"/>
<feature type="compositionally biased region" description="Basic residues" evidence="1">
    <location>
        <begin position="722"/>
        <end position="735"/>
    </location>
</feature>
<keyword evidence="2" id="KW-0812">Transmembrane</keyword>
<dbReference type="EMBL" id="JACTNZ010000004">
    <property type="protein sequence ID" value="KAG5551701.1"/>
    <property type="molecule type" value="Genomic_DNA"/>
</dbReference>
<proteinExistence type="predicted"/>
<sequence length="756" mass="87025">MKFGGAPSLHFLSPPSWNCRNLFPVFCGGFGLNSGFNGESQQWQILIPSNSFADWLSTCLIYGRVGKRELDSRVVQFVCCLNKDLQSYLSHLSLFLAPESKKFYILVDNRPWHKDLGPRSAHLWQLMVTKSRLSPFANSKARKERKETGKLQTSPKPSTSKSKKFRKWFSVVDAATLSRKRALLPVKKLRNSLVLNSKMHRTLYGFIVFEVAWSDVRGINYLNELQTDTSMAIEAKFMKRWEFDSIVQAAKCTSSWFSGKTHEQLLLKEYLDSAVGEVFYDAQEKFSKGESFDHDENICREEACVVDQSPRSLDGICNLYPADTGNGSPMPHTPPFPDGPYKRRKVSTGFNVHVYPEEKHGQCADSPSHSQTSYSSDSEDALEATHYKDVLILFRFNDRDLPFELRQIIMSDLRLLTLLESGLPSWVIFLQSYPGFCHLYRPWMCPLARTLYVLISVVTVLIGFYDLYKNVPVLKATASRLCGPLLDWIETWDMVSRIKYLGTMLFLHNFEKAVKWFLMLTRTFKSFISILTQPMAGPVFEFLDLILPFWNMCIEILESLFSVIWIVMESLFSLLENLVEIVLMPMWFILSSIWTIAMSIFGMLWEILYTPIRLVVGLSSLLTFIFTCIYDWLQNLWLFVSGLINLASNAEATVSEVSMWRSLWNDLFSQVFRALRTILNGVVAFFVACNRHRLRCGIAFASILDIYNHAQEFIEKLSRPTQRLRHAGSRQRRQTSRTQTLAKTGPHELKHEKKES</sequence>